<evidence type="ECO:0000259" key="2">
    <source>
        <dbReference type="Pfam" id="PF01266"/>
    </source>
</evidence>
<dbReference type="GO" id="GO:0005737">
    <property type="term" value="C:cytoplasm"/>
    <property type="evidence" value="ECO:0007669"/>
    <property type="project" value="TreeGrafter"/>
</dbReference>
<gene>
    <name evidence="3" type="ORF">PTE31013_00603</name>
</gene>
<dbReference type="SUPFAM" id="SSF51905">
    <property type="entry name" value="FAD/NAD(P)-binding domain"/>
    <property type="match status" value="1"/>
</dbReference>
<keyword evidence="1" id="KW-0560">Oxidoreductase</keyword>
<proteinExistence type="predicted"/>
<reference evidence="3 4" key="1">
    <citation type="submission" date="2019-08" db="EMBL/GenBank/DDBJ databases">
        <authorList>
            <person name="Peeters C."/>
        </authorList>
    </citation>
    <scope>NUCLEOTIDE SEQUENCE [LARGE SCALE GENOMIC DNA]</scope>
    <source>
        <strain evidence="3 4">LMG 31013</strain>
    </source>
</reference>
<dbReference type="EMBL" id="CABPRU010000001">
    <property type="protein sequence ID" value="VVD70900.1"/>
    <property type="molecule type" value="Genomic_DNA"/>
</dbReference>
<dbReference type="Proteomes" id="UP000334380">
    <property type="component" value="Unassembled WGS sequence"/>
</dbReference>
<dbReference type="Gene3D" id="3.30.9.10">
    <property type="entry name" value="D-Amino Acid Oxidase, subunit A, domain 2"/>
    <property type="match status" value="1"/>
</dbReference>
<dbReference type="PANTHER" id="PTHR13847:SF289">
    <property type="entry name" value="GLYCINE OXIDASE"/>
    <property type="match status" value="1"/>
</dbReference>
<evidence type="ECO:0000313" key="3">
    <source>
        <dbReference type="EMBL" id="VVD70900.1"/>
    </source>
</evidence>
<name>A0A5E4S5M4_9BURK</name>
<dbReference type="Gene3D" id="3.50.50.60">
    <property type="entry name" value="FAD/NAD(P)-binding domain"/>
    <property type="match status" value="2"/>
</dbReference>
<organism evidence="3 4">
    <name type="scientific">Pandoraea terrigena</name>
    <dbReference type="NCBI Taxonomy" id="2508292"/>
    <lineage>
        <taxon>Bacteria</taxon>
        <taxon>Pseudomonadati</taxon>
        <taxon>Pseudomonadota</taxon>
        <taxon>Betaproteobacteria</taxon>
        <taxon>Burkholderiales</taxon>
        <taxon>Burkholderiaceae</taxon>
        <taxon>Pandoraea</taxon>
    </lineage>
</organism>
<dbReference type="Pfam" id="PF01266">
    <property type="entry name" value="DAO"/>
    <property type="match status" value="1"/>
</dbReference>
<sequence>MSKWPSLRLRDVTVMKFDTLVLGGGIVGVCVAVHLQQRGHAVALVDRKAPGNETSFGNAGLIQREGVYPYALPRDFATLMRYARNRSPDVRYHARAMPKVLPFLYRYWYHSRADRHAAIARSYSTLIEHCVDEHRALVEASGAQALLRTGGWLKVFRSARKHEAELRVAEQWRSEYGVAFQSLDVGQLRRDEPSLGHALIGALRYTDADSVSDPNALVAAYARYFETLGGRIFIGDAATLTPKWGVNTEAGRIDAHSAVIALGPWSDLVTTRMGYRLPLAVKRGYHMHYAAQEGARLNQPVLDAEVGYMMTPMARGIRLTTGAELAFRDAPATPVQLSEIEPFAREMFPLGKRLEAQPWLGCRPCTPDMMPIIGPANRHRDLWFAFGHAHHGLTLGPITGRLLAEMMVGADPIADPRPFRADRFGD</sequence>
<accession>A0A5E4S5M4</accession>
<dbReference type="GO" id="GO:0016491">
    <property type="term" value="F:oxidoreductase activity"/>
    <property type="evidence" value="ECO:0007669"/>
    <property type="project" value="UniProtKB-KW"/>
</dbReference>
<protein>
    <submittedName>
        <fullName evidence="3">Amino acid dehydrogenase</fullName>
    </submittedName>
</protein>
<dbReference type="InterPro" id="IPR036188">
    <property type="entry name" value="FAD/NAD-bd_sf"/>
</dbReference>
<evidence type="ECO:0000256" key="1">
    <source>
        <dbReference type="ARBA" id="ARBA00023002"/>
    </source>
</evidence>
<evidence type="ECO:0000313" key="4">
    <source>
        <dbReference type="Proteomes" id="UP000334380"/>
    </source>
</evidence>
<dbReference type="PANTHER" id="PTHR13847">
    <property type="entry name" value="SARCOSINE DEHYDROGENASE-RELATED"/>
    <property type="match status" value="1"/>
</dbReference>
<dbReference type="AlphaFoldDB" id="A0A5E4S5M4"/>
<feature type="domain" description="FAD dependent oxidoreductase" evidence="2">
    <location>
        <begin position="18"/>
        <end position="406"/>
    </location>
</feature>
<dbReference type="SUPFAM" id="SSF54373">
    <property type="entry name" value="FAD-linked reductases, C-terminal domain"/>
    <property type="match status" value="1"/>
</dbReference>
<dbReference type="InterPro" id="IPR006076">
    <property type="entry name" value="FAD-dep_OxRdtase"/>
</dbReference>
<keyword evidence="4" id="KW-1185">Reference proteome</keyword>